<feature type="transmembrane region" description="Helical" evidence="1">
    <location>
        <begin position="283"/>
        <end position="306"/>
    </location>
</feature>
<dbReference type="Pfam" id="PF01757">
    <property type="entry name" value="Acyl_transf_3"/>
    <property type="match status" value="1"/>
</dbReference>
<keyword evidence="4" id="KW-1185">Reference proteome</keyword>
<feature type="transmembrane region" description="Helical" evidence="1">
    <location>
        <begin position="61"/>
        <end position="82"/>
    </location>
</feature>
<dbReference type="InterPro" id="IPR050879">
    <property type="entry name" value="Acyltransferase_3"/>
</dbReference>
<gene>
    <name evidence="3" type="ORF">EDD33_0275</name>
</gene>
<feature type="transmembrane region" description="Helical" evidence="1">
    <location>
        <begin position="145"/>
        <end position="165"/>
    </location>
</feature>
<feature type="domain" description="Acyltransferase 3" evidence="2">
    <location>
        <begin position="18"/>
        <end position="335"/>
    </location>
</feature>
<dbReference type="InterPro" id="IPR002656">
    <property type="entry name" value="Acyl_transf_3_dom"/>
</dbReference>
<name>A0A3N2CPK3_9ACTN</name>
<evidence type="ECO:0000313" key="3">
    <source>
        <dbReference type="EMBL" id="ROR89451.1"/>
    </source>
</evidence>
<feature type="transmembrane region" description="Helical" evidence="1">
    <location>
        <begin position="249"/>
        <end position="271"/>
    </location>
</feature>
<accession>A0A3N2CPK3</accession>
<keyword evidence="1" id="KW-0812">Transmembrane</keyword>
<sequence length="362" mass="39881">MGWYRPAVSTSPSRPRLAALDGLRLVAALAVLAFHYVGIELPYWGVPSYVEFPGLNEVARYGYLGVNVFFAISGFVILMTAYDRSIESFAASRVARLFPAYWAVVLLTAVLQQFWTGGRNPTLSDVLVNLTMTQEAYDVVNVQGAFWTLWIELKFYLLIGVFILVGMTRRRVLAFCVLWPLLGQVAAATDSGFLRSLLIPTYAPYFAAGMLLFLVFRERHDVTTWLALLLNWVLCLRQTMAYAERATDLVGAPVSPVVAALVVSGGLLAILACSRGAVSRISWGWLTFAGSLTYPLYLVHGQLGFFLIDTLQTRTGSYAVLAIATSASLLLAYLVHLVAEKPVAPRLRRQVLASLETRASEP</sequence>
<proteinExistence type="predicted"/>
<dbReference type="EMBL" id="RKHO01000001">
    <property type="protein sequence ID" value="ROR89451.1"/>
    <property type="molecule type" value="Genomic_DNA"/>
</dbReference>
<feature type="transmembrane region" description="Helical" evidence="1">
    <location>
        <begin position="94"/>
        <end position="115"/>
    </location>
</feature>
<protein>
    <submittedName>
        <fullName evidence="3">Peptidoglycan/LPS O-acetylase OafA/YrhL</fullName>
    </submittedName>
</protein>
<keyword evidence="1" id="KW-0472">Membrane</keyword>
<evidence type="ECO:0000259" key="2">
    <source>
        <dbReference type="Pfam" id="PF01757"/>
    </source>
</evidence>
<comment type="caution">
    <text evidence="3">The sequence shown here is derived from an EMBL/GenBank/DDBJ whole genome shotgun (WGS) entry which is preliminary data.</text>
</comment>
<dbReference type="OrthoDB" id="9807745at2"/>
<evidence type="ECO:0000256" key="1">
    <source>
        <dbReference type="SAM" id="Phobius"/>
    </source>
</evidence>
<organism evidence="3 4">
    <name type="scientific">Nocardioides aurantiacus</name>
    <dbReference type="NCBI Taxonomy" id="86796"/>
    <lineage>
        <taxon>Bacteria</taxon>
        <taxon>Bacillati</taxon>
        <taxon>Actinomycetota</taxon>
        <taxon>Actinomycetes</taxon>
        <taxon>Propionibacteriales</taxon>
        <taxon>Nocardioidaceae</taxon>
        <taxon>Nocardioides</taxon>
    </lineage>
</organism>
<keyword evidence="1" id="KW-1133">Transmembrane helix</keyword>
<feature type="transmembrane region" description="Helical" evidence="1">
    <location>
        <begin position="172"/>
        <end position="191"/>
    </location>
</feature>
<feature type="transmembrane region" description="Helical" evidence="1">
    <location>
        <begin position="318"/>
        <end position="339"/>
    </location>
</feature>
<dbReference type="AlphaFoldDB" id="A0A3N2CPK3"/>
<dbReference type="Proteomes" id="UP000281738">
    <property type="component" value="Unassembled WGS sequence"/>
</dbReference>
<dbReference type="PANTHER" id="PTHR23028:SF53">
    <property type="entry name" value="ACYL_TRANSF_3 DOMAIN-CONTAINING PROTEIN"/>
    <property type="match status" value="1"/>
</dbReference>
<feature type="transmembrane region" description="Helical" evidence="1">
    <location>
        <begin position="21"/>
        <end position="41"/>
    </location>
</feature>
<dbReference type="GO" id="GO:0016747">
    <property type="term" value="F:acyltransferase activity, transferring groups other than amino-acyl groups"/>
    <property type="evidence" value="ECO:0007669"/>
    <property type="project" value="InterPro"/>
</dbReference>
<reference evidence="3 4" key="1">
    <citation type="submission" date="2018-11" db="EMBL/GenBank/DDBJ databases">
        <title>Sequencing the genomes of 1000 actinobacteria strains.</title>
        <authorList>
            <person name="Klenk H.-P."/>
        </authorList>
    </citation>
    <scope>NUCLEOTIDE SEQUENCE [LARGE SCALE GENOMIC DNA]</scope>
    <source>
        <strain evidence="3 4">DSM 12652</strain>
    </source>
</reference>
<feature type="transmembrane region" description="Helical" evidence="1">
    <location>
        <begin position="223"/>
        <end position="243"/>
    </location>
</feature>
<dbReference type="GO" id="GO:0016020">
    <property type="term" value="C:membrane"/>
    <property type="evidence" value="ECO:0007669"/>
    <property type="project" value="TreeGrafter"/>
</dbReference>
<dbReference type="PANTHER" id="PTHR23028">
    <property type="entry name" value="ACETYLTRANSFERASE"/>
    <property type="match status" value="1"/>
</dbReference>
<evidence type="ECO:0000313" key="4">
    <source>
        <dbReference type="Proteomes" id="UP000281738"/>
    </source>
</evidence>
<dbReference type="GO" id="GO:0009103">
    <property type="term" value="P:lipopolysaccharide biosynthetic process"/>
    <property type="evidence" value="ECO:0007669"/>
    <property type="project" value="TreeGrafter"/>
</dbReference>
<feature type="transmembrane region" description="Helical" evidence="1">
    <location>
        <begin position="197"/>
        <end position="216"/>
    </location>
</feature>